<accession>A0A5B7FKH1</accession>
<organism evidence="1 2">
    <name type="scientific">Portunus trituberculatus</name>
    <name type="common">Swimming crab</name>
    <name type="synonym">Neptunus trituberculatus</name>
    <dbReference type="NCBI Taxonomy" id="210409"/>
    <lineage>
        <taxon>Eukaryota</taxon>
        <taxon>Metazoa</taxon>
        <taxon>Ecdysozoa</taxon>
        <taxon>Arthropoda</taxon>
        <taxon>Crustacea</taxon>
        <taxon>Multicrustacea</taxon>
        <taxon>Malacostraca</taxon>
        <taxon>Eumalacostraca</taxon>
        <taxon>Eucarida</taxon>
        <taxon>Decapoda</taxon>
        <taxon>Pleocyemata</taxon>
        <taxon>Brachyura</taxon>
        <taxon>Eubrachyura</taxon>
        <taxon>Portunoidea</taxon>
        <taxon>Portunidae</taxon>
        <taxon>Portuninae</taxon>
        <taxon>Portunus</taxon>
    </lineage>
</organism>
<gene>
    <name evidence="1" type="ORF">E2C01_041928</name>
</gene>
<comment type="caution">
    <text evidence="1">The sequence shown here is derived from an EMBL/GenBank/DDBJ whole genome shotgun (WGS) entry which is preliminary data.</text>
</comment>
<dbReference type="EMBL" id="VSRR010008133">
    <property type="protein sequence ID" value="MPC48160.1"/>
    <property type="molecule type" value="Genomic_DNA"/>
</dbReference>
<evidence type="ECO:0000313" key="1">
    <source>
        <dbReference type="EMBL" id="MPC48160.1"/>
    </source>
</evidence>
<dbReference type="Proteomes" id="UP000324222">
    <property type="component" value="Unassembled WGS sequence"/>
</dbReference>
<reference evidence="1 2" key="1">
    <citation type="submission" date="2019-05" db="EMBL/GenBank/DDBJ databases">
        <title>Another draft genome of Portunus trituberculatus and its Hox gene families provides insights of decapod evolution.</title>
        <authorList>
            <person name="Jeong J.-H."/>
            <person name="Song I."/>
            <person name="Kim S."/>
            <person name="Choi T."/>
            <person name="Kim D."/>
            <person name="Ryu S."/>
            <person name="Kim W."/>
        </authorList>
    </citation>
    <scope>NUCLEOTIDE SEQUENCE [LARGE SCALE GENOMIC DNA]</scope>
    <source>
        <tissue evidence="1">Muscle</tissue>
    </source>
</reference>
<proteinExistence type="predicted"/>
<evidence type="ECO:0000313" key="2">
    <source>
        <dbReference type="Proteomes" id="UP000324222"/>
    </source>
</evidence>
<dbReference type="AlphaFoldDB" id="A0A5B7FKH1"/>
<sequence>MQQPGRTHCTESAAHGQGFRRSHLLCGVTGRFMSATLAGLEILPQYLYLKVSLNKAFFFPSLFSPPL</sequence>
<name>A0A5B7FKH1_PORTR</name>
<protein>
    <submittedName>
        <fullName evidence="1">Uncharacterized protein</fullName>
    </submittedName>
</protein>
<keyword evidence="2" id="KW-1185">Reference proteome</keyword>